<dbReference type="OrthoDB" id="1668230at2759"/>
<evidence type="ECO:0000313" key="3">
    <source>
        <dbReference type="Proteomes" id="UP000266673"/>
    </source>
</evidence>
<dbReference type="SUPFAM" id="SSF56112">
    <property type="entry name" value="Protein kinase-like (PK-like)"/>
    <property type="match status" value="1"/>
</dbReference>
<dbReference type="AlphaFoldDB" id="A0A397UME9"/>
<dbReference type="GO" id="GO:0005737">
    <property type="term" value="C:cytoplasm"/>
    <property type="evidence" value="ECO:0007669"/>
    <property type="project" value="TreeGrafter"/>
</dbReference>
<dbReference type="EMBL" id="QKWP01001307">
    <property type="protein sequence ID" value="RIB09959.1"/>
    <property type="molecule type" value="Genomic_DNA"/>
</dbReference>
<dbReference type="InterPro" id="IPR000719">
    <property type="entry name" value="Prot_kinase_dom"/>
</dbReference>
<dbReference type="GO" id="GO:0005524">
    <property type="term" value="F:ATP binding"/>
    <property type="evidence" value="ECO:0007669"/>
    <property type="project" value="InterPro"/>
</dbReference>
<keyword evidence="2" id="KW-0418">Kinase</keyword>
<gene>
    <name evidence="2" type="ORF">C2G38_2207427</name>
</gene>
<reference evidence="2 3" key="1">
    <citation type="submission" date="2018-06" db="EMBL/GenBank/DDBJ databases">
        <title>Comparative genomics reveals the genomic features of Rhizophagus irregularis, R. cerebriforme, R. diaphanum and Gigaspora rosea, and their symbiotic lifestyle signature.</title>
        <authorList>
            <person name="Morin E."/>
            <person name="San Clemente H."/>
            <person name="Chen E.C.H."/>
            <person name="De La Providencia I."/>
            <person name="Hainaut M."/>
            <person name="Kuo A."/>
            <person name="Kohler A."/>
            <person name="Murat C."/>
            <person name="Tang N."/>
            <person name="Roy S."/>
            <person name="Loubradou J."/>
            <person name="Henrissat B."/>
            <person name="Grigoriev I.V."/>
            <person name="Corradi N."/>
            <person name="Roux C."/>
            <person name="Martin F.M."/>
        </authorList>
    </citation>
    <scope>NUCLEOTIDE SEQUENCE [LARGE SCALE GENOMIC DNA]</scope>
    <source>
        <strain evidence="2 3">DAOM 194757</strain>
    </source>
</reference>
<dbReference type="GO" id="GO:0004672">
    <property type="term" value="F:protein kinase activity"/>
    <property type="evidence" value="ECO:0007669"/>
    <property type="project" value="InterPro"/>
</dbReference>
<sequence>MHKNNIIHRDLHTKNILVQIKNFKPIVKIADFGRSSYASSSGLDNSDAFTEPKLLRELDGNSYNLDEKSDIYSMSVILWEISSKRPPFESVQQNDLILRIIGGERERFREGTPSEYKRIYELCWNDDPQSRPSVSEARRMFNVFLKT</sequence>
<dbReference type="PANTHER" id="PTHR23257">
    <property type="entry name" value="SERINE-THREONINE PROTEIN KINASE"/>
    <property type="match status" value="1"/>
</dbReference>
<dbReference type="InterPro" id="IPR001245">
    <property type="entry name" value="Ser-Thr/Tyr_kinase_cat_dom"/>
</dbReference>
<feature type="domain" description="Protein kinase" evidence="1">
    <location>
        <begin position="1"/>
        <end position="145"/>
    </location>
</feature>
<evidence type="ECO:0000313" key="2">
    <source>
        <dbReference type="EMBL" id="RIB09959.1"/>
    </source>
</evidence>
<comment type="caution">
    <text evidence="2">The sequence shown here is derived from an EMBL/GenBank/DDBJ whole genome shotgun (WGS) entry which is preliminary data.</text>
</comment>
<evidence type="ECO:0000259" key="1">
    <source>
        <dbReference type="PROSITE" id="PS50011"/>
    </source>
</evidence>
<name>A0A397UME9_9GLOM</name>
<dbReference type="InterPro" id="IPR011009">
    <property type="entry name" value="Kinase-like_dom_sf"/>
</dbReference>
<keyword evidence="2" id="KW-0808">Transferase</keyword>
<dbReference type="InterPro" id="IPR050167">
    <property type="entry name" value="Ser_Thr_protein_kinase"/>
</dbReference>
<proteinExistence type="predicted"/>
<dbReference type="GO" id="GO:0007165">
    <property type="term" value="P:signal transduction"/>
    <property type="evidence" value="ECO:0007669"/>
    <property type="project" value="TreeGrafter"/>
</dbReference>
<organism evidence="2 3">
    <name type="scientific">Gigaspora rosea</name>
    <dbReference type="NCBI Taxonomy" id="44941"/>
    <lineage>
        <taxon>Eukaryota</taxon>
        <taxon>Fungi</taxon>
        <taxon>Fungi incertae sedis</taxon>
        <taxon>Mucoromycota</taxon>
        <taxon>Glomeromycotina</taxon>
        <taxon>Glomeromycetes</taxon>
        <taxon>Diversisporales</taxon>
        <taxon>Gigasporaceae</taxon>
        <taxon>Gigaspora</taxon>
    </lineage>
</organism>
<protein>
    <submittedName>
        <fullName evidence="2">Kinase-like domain-containing protein</fullName>
    </submittedName>
</protein>
<dbReference type="STRING" id="44941.A0A397UME9"/>
<accession>A0A397UME9</accession>
<dbReference type="Pfam" id="PF07714">
    <property type="entry name" value="PK_Tyr_Ser-Thr"/>
    <property type="match status" value="1"/>
</dbReference>
<dbReference type="PROSITE" id="PS50011">
    <property type="entry name" value="PROTEIN_KINASE_DOM"/>
    <property type="match status" value="1"/>
</dbReference>
<dbReference type="Proteomes" id="UP000266673">
    <property type="component" value="Unassembled WGS sequence"/>
</dbReference>
<keyword evidence="3" id="KW-1185">Reference proteome</keyword>
<dbReference type="Gene3D" id="1.10.510.10">
    <property type="entry name" value="Transferase(Phosphotransferase) domain 1"/>
    <property type="match status" value="1"/>
</dbReference>